<dbReference type="AlphaFoldDB" id="A0A1V9Y0U4"/>
<reference evidence="4 5" key="1">
    <citation type="journal article" date="2017" name="Gigascience">
        <title>Draft genome of the honey bee ectoparasitic mite, Tropilaelaps mercedesae, is shaped by the parasitic life history.</title>
        <authorList>
            <person name="Dong X."/>
            <person name="Armstrong S.D."/>
            <person name="Xia D."/>
            <person name="Makepeace B.L."/>
            <person name="Darby A.C."/>
            <person name="Kadowaki T."/>
        </authorList>
    </citation>
    <scope>NUCLEOTIDE SEQUENCE [LARGE SCALE GENOMIC DNA]</scope>
    <source>
        <strain evidence="4">Wuxi-XJTLU</strain>
    </source>
</reference>
<comment type="similarity">
    <text evidence="2">Belongs to the actin family. ARP6 subfamily.</text>
</comment>
<dbReference type="Gene3D" id="3.30.420.40">
    <property type="match status" value="2"/>
</dbReference>
<dbReference type="EMBL" id="MNPL01001375">
    <property type="protein sequence ID" value="OQR79228.1"/>
    <property type="molecule type" value="Genomic_DNA"/>
</dbReference>
<dbReference type="SMART" id="SM00268">
    <property type="entry name" value="ACTIN"/>
    <property type="match status" value="1"/>
</dbReference>
<dbReference type="GO" id="GO:0005737">
    <property type="term" value="C:cytoplasm"/>
    <property type="evidence" value="ECO:0007669"/>
    <property type="project" value="UniProtKB-SubCell"/>
</dbReference>
<dbReference type="GO" id="GO:0005634">
    <property type="term" value="C:nucleus"/>
    <property type="evidence" value="ECO:0007669"/>
    <property type="project" value="UniProtKB-ARBA"/>
</dbReference>
<name>A0A1V9Y0U4_9ACAR</name>
<evidence type="ECO:0000313" key="5">
    <source>
        <dbReference type="Proteomes" id="UP000192247"/>
    </source>
</evidence>
<sequence>MAAEHMFIMDNGASSLKAGFATDAQPRLIPNAITKAKSETRRRFIGDQVEDCKDMSQLYYILCHERGYLVNWEVQKQVWDYVFSSECFGVDFSTTGLILTEPYFNFCSIQENLTEIFFEDYGVQSFCVINPSSLVAYKYHQENLSSLCSLVLDSGYSFSHVVPYVKGRRVKEGIRRINVGGKKLTNYLKDIISFRQLNVMDETYVINQVKEDVCFVSQNFNADMAMARRNLPDNPIWRDYVLPDYTSIKRGFVRPPEQTTGRSTDTEQIVRMNLERFQVPELLFHPSDIGIDQMGICEAMTHAVKSLPKEVHPHMYANILLIGGNTLFPGFRKRVASDLRTLVPELYDINVKMEYPMNAAWYGGKLLASNKDDLTKKTLTKQQYGEQGIAFCVDFYNLLH</sequence>
<protein>
    <submittedName>
        <fullName evidence="4">Actin-related protein 6-like</fullName>
    </submittedName>
</protein>
<dbReference type="InterPro" id="IPR004000">
    <property type="entry name" value="Actin"/>
</dbReference>
<gene>
    <name evidence="4" type="ORF">BIW11_05886</name>
</gene>
<comment type="subcellular location">
    <subcellularLocation>
        <location evidence="1">Cytoplasm</location>
    </subcellularLocation>
</comment>
<dbReference type="InterPro" id="IPR043129">
    <property type="entry name" value="ATPase_NBD"/>
</dbReference>
<dbReference type="InParanoid" id="A0A1V9Y0U4"/>
<evidence type="ECO:0000256" key="3">
    <source>
        <dbReference type="ARBA" id="ARBA00022490"/>
    </source>
</evidence>
<dbReference type="SUPFAM" id="SSF53067">
    <property type="entry name" value="Actin-like ATPase domain"/>
    <property type="match status" value="2"/>
</dbReference>
<comment type="caution">
    <text evidence="4">The sequence shown here is derived from an EMBL/GenBank/DDBJ whole genome shotgun (WGS) entry which is preliminary data.</text>
</comment>
<dbReference type="Gene3D" id="3.90.640.10">
    <property type="entry name" value="Actin, Chain A, domain 4"/>
    <property type="match status" value="1"/>
</dbReference>
<dbReference type="OrthoDB" id="6220758at2759"/>
<proteinExistence type="inferred from homology"/>
<dbReference type="FunFam" id="3.90.640.10:FF:000014">
    <property type="entry name" value="Putative actin-related protein 6"/>
    <property type="match status" value="1"/>
</dbReference>
<keyword evidence="5" id="KW-1185">Reference proteome</keyword>
<evidence type="ECO:0000256" key="1">
    <source>
        <dbReference type="ARBA" id="ARBA00004496"/>
    </source>
</evidence>
<dbReference type="FunCoup" id="A0A1V9Y0U4">
    <property type="interactions" value="487"/>
</dbReference>
<accession>A0A1V9Y0U4</accession>
<organism evidence="4 5">
    <name type="scientific">Tropilaelaps mercedesae</name>
    <dbReference type="NCBI Taxonomy" id="418985"/>
    <lineage>
        <taxon>Eukaryota</taxon>
        <taxon>Metazoa</taxon>
        <taxon>Ecdysozoa</taxon>
        <taxon>Arthropoda</taxon>
        <taxon>Chelicerata</taxon>
        <taxon>Arachnida</taxon>
        <taxon>Acari</taxon>
        <taxon>Parasitiformes</taxon>
        <taxon>Mesostigmata</taxon>
        <taxon>Gamasina</taxon>
        <taxon>Dermanyssoidea</taxon>
        <taxon>Laelapidae</taxon>
        <taxon>Tropilaelaps</taxon>
    </lineage>
</organism>
<keyword evidence="3" id="KW-0963">Cytoplasm</keyword>
<dbReference type="Pfam" id="PF00022">
    <property type="entry name" value="Actin"/>
    <property type="match status" value="1"/>
</dbReference>
<dbReference type="STRING" id="418985.A0A1V9Y0U4"/>
<dbReference type="CDD" id="cd10210">
    <property type="entry name" value="ASKHA_NBD_Arp6"/>
    <property type="match status" value="1"/>
</dbReference>
<dbReference type="Proteomes" id="UP000192247">
    <property type="component" value="Unassembled WGS sequence"/>
</dbReference>
<dbReference type="PANTHER" id="PTHR11937">
    <property type="entry name" value="ACTIN"/>
    <property type="match status" value="1"/>
</dbReference>
<evidence type="ECO:0000313" key="4">
    <source>
        <dbReference type="EMBL" id="OQR79228.1"/>
    </source>
</evidence>
<dbReference type="Gene3D" id="2.30.36.70">
    <property type="entry name" value="Actin, Chain A, domain 2"/>
    <property type="match status" value="1"/>
</dbReference>
<evidence type="ECO:0000256" key="2">
    <source>
        <dbReference type="ARBA" id="ARBA00005665"/>
    </source>
</evidence>